<dbReference type="RefSeq" id="WP_185042961.1">
    <property type="nucleotide sequence ID" value="NZ_BAABFG010000005.1"/>
</dbReference>
<gene>
    <name evidence="1" type="ORF">BJY16_006077</name>
</gene>
<dbReference type="EMBL" id="JACHNB010000001">
    <property type="protein sequence ID" value="MBB4742618.1"/>
    <property type="molecule type" value="Genomic_DNA"/>
</dbReference>
<proteinExistence type="predicted"/>
<dbReference type="Proteomes" id="UP000546162">
    <property type="component" value="Unassembled WGS sequence"/>
</dbReference>
<sequence length="174" mass="19484">MTSFPATARRVRDESLDPRQRRVRLRNCLYHFAPYGFHATWHHLAATHGIPRGIEADPSALVRALDEVETARALVLSRAVAFAAQRRLQKWQGRRVPAALHPWDSWGCHDIAYCPDPQKHPAEPLPVVVDRVLDACAAGPDRAGRCLVCGQEDWDLWRVCQNCGVASGGRGNHR</sequence>
<organism evidence="1 2">
    <name type="scientific">Actinoplanes octamycinicus</name>
    <dbReference type="NCBI Taxonomy" id="135948"/>
    <lineage>
        <taxon>Bacteria</taxon>
        <taxon>Bacillati</taxon>
        <taxon>Actinomycetota</taxon>
        <taxon>Actinomycetes</taxon>
        <taxon>Micromonosporales</taxon>
        <taxon>Micromonosporaceae</taxon>
        <taxon>Actinoplanes</taxon>
    </lineage>
</organism>
<evidence type="ECO:0000313" key="2">
    <source>
        <dbReference type="Proteomes" id="UP000546162"/>
    </source>
</evidence>
<protein>
    <submittedName>
        <fullName evidence="1">Uncharacterized protein</fullName>
    </submittedName>
</protein>
<evidence type="ECO:0000313" key="1">
    <source>
        <dbReference type="EMBL" id="MBB4742618.1"/>
    </source>
</evidence>
<reference evidence="1 2" key="1">
    <citation type="submission" date="2020-08" db="EMBL/GenBank/DDBJ databases">
        <title>Sequencing the genomes of 1000 actinobacteria strains.</title>
        <authorList>
            <person name="Klenk H.-P."/>
        </authorList>
    </citation>
    <scope>NUCLEOTIDE SEQUENCE [LARGE SCALE GENOMIC DNA]</scope>
    <source>
        <strain evidence="1 2">DSM 45809</strain>
    </source>
</reference>
<keyword evidence="2" id="KW-1185">Reference proteome</keyword>
<accession>A0A7W7H254</accession>
<dbReference type="AlphaFoldDB" id="A0A7W7H254"/>
<comment type="caution">
    <text evidence="1">The sequence shown here is derived from an EMBL/GenBank/DDBJ whole genome shotgun (WGS) entry which is preliminary data.</text>
</comment>
<name>A0A7W7H254_9ACTN</name>